<dbReference type="STRING" id="1391654.AKJ09_01359"/>
<dbReference type="InterPro" id="IPR036291">
    <property type="entry name" value="NAD(P)-bd_dom_sf"/>
</dbReference>
<protein>
    <submittedName>
        <fullName evidence="3">3-oxoacyl-[acyl-carrier protein] reductase</fullName>
    </submittedName>
</protein>
<dbReference type="Gene3D" id="3.40.50.720">
    <property type="entry name" value="NAD(P)-binding Rossmann-like Domain"/>
    <property type="match status" value="1"/>
</dbReference>
<evidence type="ECO:0000256" key="1">
    <source>
        <dbReference type="ARBA" id="ARBA00006484"/>
    </source>
</evidence>
<dbReference type="PRINTS" id="PR00080">
    <property type="entry name" value="SDRFAMILY"/>
</dbReference>
<dbReference type="FunFam" id="3.40.50.720:FF:000084">
    <property type="entry name" value="Short-chain dehydrogenase reductase"/>
    <property type="match status" value="1"/>
</dbReference>
<sequence>MDLQLEGKLALVTASSGGIGKEIATALAREKARVIVNGRSPASVEMAIADIRRNVPDAKLESLATDNGTAEGTAETIRRFSELDILVNNLGIYEAVAFFDETDESWQRLFEVNIMSGVRLARHYLKSMLEKRHGRIVFIASEAALSPSPEMAHYSATKTMQLSLSRSLAELTKGTAVTVNTVMPGSTRTEGVAKFVQDLFPHLPLAEAERCFMRENRPTSLIERLIDPREIANFVAYVASPLASAINGAALRVDGGLVRSVF</sequence>
<dbReference type="CDD" id="cd05233">
    <property type="entry name" value="SDR_c"/>
    <property type="match status" value="1"/>
</dbReference>
<dbReference type="SUPFAM" id="SSF51735">
    <property type="entry name" value="NAD(P)-binding Rossmann-fold domains"/>
    <property type="match status" value="1"/>
</dbReference>
<dbReference type="Pfam" id="PF00106">
    <property type="entry name" value="adh_short"/>
    <property type="match status" value="1"/>
</dbReference>
<dbReference type="Proteomes" id="UP000064967">
    <property type="component" value="Chromosome"/>
</dbReference>
<dbReference type="PATRIC" id="fig|1391654.3.peg.1377"/>
<dbReference type="PANTHER" id="PTHR42879">
    <property type="entry name" value="3-OXOACYL-(ACYL-CARRIER-PROTEIN) REDUCTASE"/>
    <property type="match status" value="1"/>
</dbReference>
<organism evidence="3 4">
    <name type="scientific">Labilithrix luteola</name>
    <dbReference type="NCBI Taxonomy" id="1391654"/>
    <lineage>
        <taxon>Bacteria</taxon>
        <taxon>Pseudomonadati</taxon>
        <taxon>Myxococcota</taxon>
        <taxon>Polyangia</taxon>
        <taxon>Polyangiales</taxon>
        <taxon>Labilitrichaceae</taxon>
        <taxon>Labilithrix</taxon>
    </lineage>
</organism>
<comment type="similarity">
    <text evidence="1 2">Belongs to the short-chain dehydrogenases/reductases (SDR) family.</text>
</comment>
<keyword evidence="4" id="KW-1185">Reference proteome</keyword>
<gene>
    <name evidence="3" type="ORF">AKJ09_01359</name>
</gene>
<accession>A0A0K1PMD9</accession>
<dbReference type="PRINTS" id="PR00081">
    <property type="entry name" value="GDHRDH"/>
</dbReference>
<dbReference type="KEGG" id="llu:AKJ09_01359"/>
<evidence type="ECO:0000313" key="3">
    <source>
        <dbReference type="EMBL" id="AKU94695.1"/>
    </source>
</evidence>
<dbReference type="RefSeq" id="WP_146646251.1">
    <property type="nucleotide sequence ID" value="NZ_CP012333.1"/>
</dbReference>
<name>A0A0K1PMD9_9BACT</name>
<dbReference type="OrthoDB" id="9793325at2"/>
<evidence type="ECO:0000313" key="4">
    <source>
        <dbReference type="Proteomes" id="UP000064967"/>
    </source>
</evidence>
<proteinExistence type="inferred from homology"/>
<dbReference type="InterPro" id="IPR050259">
    <property type="entry name" value="SDR"/>
</dbReference>
<dbReference type="AlphaFoldDB" id="A0A0K1PMD9"/>
<dbReference type="InterPro" id="IPR002347">
    <property type="entry name" value="SDR_fam"/>
</dbReference>
<dbReference type="EMBL" id="CP012333">
    <property type="protein sequence ID" value="AKU94695.1"/>
    <property type="molecule type" value="Genomic_DNA"/>
</dbReference>
<evidence type="ECO:0000256" key="2">
    <source>
        <dbReference type="RuleBase" id="RU000363"/>
    </source>
</evidence>
<reference evidence="3 4" key="1">
    <citation type="submission" date="2015-08" db="EMBL/GenBank/DDBJ databases">
        <authorList>
            <person name="Babu N.S."/>
            <person name="Beckwith C.J."/>
            <person name="Beseler K.G."/>
            <person name="Brison A."/>
            <person name="Carone J.V."/>
            <person name="Caskin T.P."/>
            <person name="Diamond M."/>
            <person name="Durham M.E."/>
            <person name="Foxe J.M."/>
            <person name="Go M."/>
            <person name="Henderson B.A."/>
            <person name="Jones I.B."/>
            <person name="McGettigan J.A."/>
            <person name="Micheletti S.J."/>
            <person name="Nasrallah M.E."/>
            <person name="Ortiz D."/>
            <person name="Piller C.R."/>
            <person name="Privatt S.R."/>
            <person name="Schneider S.L."/>
            <person name="Sharp S."/>
            <person name="Smith T.C."/>
            <person name="Stanton J.D."/>
            <person name="Ullery H.E."/>
            <person name="Wilson R.J."/>
            <person name="Serrano M.G."/>
            <person name="Buck G."/>
            <person name="Lee V."/>
            <person name="Wang Y."/>
            <person name="Carvalho R."/>
            <person name="Voegtly L."/>
            <person name="Shi R."/>
            <person name="Duckworth R."/>
            <person name="Johnson A."/>
            <person name="Loviza R."/>
            <person name="Walstead R."/>
            <person name="Shah Z."/>
            <person name="Kiflezghi M."/>
            <person name="Wade K."/>
            <person name="Ball S.L."/>
            <person name="Bradley K.W."/>
            <person name="Asai D.J."/>
            <person name="Bowman C.A."/>
            <person name="Russell D.A."/>
            <person name="Pope W.H."/>
            <person name="Jacobs-Sera D."/>
            <person name="Hendrix R.W."/>
            <person name="Hatfull G.F."/>
        </authorList>
    </citation>
    <scope>NUCLEOTIDE SEQUENCE [LARGE SCALE GENOMIC DNA]</scope>
    <source>
        <strain evidence="3 4">DSM 27648</strain>
    </source>
</reference>